<evidence type="ECO:0000313" key="2">
    <source>
        <dbReference type="EMBL" id="OAS14508.1"/>
    </source>
</evidence>
<dbReference type="SUPFAM" id="SSF53448">
    <property type="entry name" value="Nucleotide-diphospho-sugar transferases"/>
    <property type="match status" value="1"/>
</dbReference>
<dbReference type="InterPro" id="IPR019734">
    <property type="entry name" value="TPR_rpt"/>
</dbReference>
<dbReference type="InterPro" id="IPR001173">
    <property type="entry name" value="Glyco_trans_2-like"/>
</dbReference>
<feature type="domain" description="Glycosyltransferase 2-like" evidence="1">
    <location>
        <begin position="6"/>
        <end position="115"/>
    </location>
</feature>
<dbReference type="CDD" id="cd00761">
    <property type="entry name" value="Glyco_tranf_GTA_type"/>
    <property type="match status" value="1"/>
</dbReference>
<dbReference type="SUPFAM" id="SSF48452">
    <property type="entry name" value="TPR-like"/>
    <property type="match status" value="1"/>
</dbReference>
<dbReference type="InterPro" id="IPR029044">
    <property type="entry name" value="Nucleotide-diphossugar_trans"/>
</dbReference>
<dbReference type="Gene3D" id="1.25.40.10">
    <property type="entry name" value="Tetratricopeptide repeat domain"/>
    <property type="match status" value="1"/>
</dbReference>
<dbReference type="PANTHER" id="PTHR43685">
    <property type="entry name" value="GLYCOSYLTRANSFERASE"/>
    <property type="match status" value="1"/>
</dbReference>
<dbReference type="EMBL" id="LYPB01000089">
    <property type="protein sequence ID" value="OAS14508.1"/>
    <property type="molecule type" value="Genomic_DNA"/>
</dbReference>
<sequence>MYKITAIIPAYNAELFIEAALSSVFEQTYSVDEIIVVNDCSQDDTSKVVNELSSLHENIHVYSLGKNKGVSYARNFGLAKARNNWILFLDADDVLEPNIVEKANAYLENSDDLSKLAMIHTSYKQIDIEGNIFDGIIKGKELKQGEAFGELLVRNQIITPSGLLLNKEFVLKYGNFNEKLSSKNEDWDLWLRLSQFGDIGYIDEPLVRVRRHNSNATRVLNVVVAGSPEQTILDQYNLDVIRAAILCRSYSKVKNILDYVSMLYRFQKWREGVIELEQLVSEDVKEKSSILFLKAVYFLHNEQFEASKSLFEQILKITPQHGASLNNLAVLNAMNSNFLQAKHLLESALDLNPNYMDAIINMRLLHTDGEFRNSYRFTLRELRPVLLSYEG</sequence>
<dbReference type="Proteomes" id="UP000078454">
    <property type="component" value="Unassembled WGS sequence"/>
</dbReference>
<dbReference type="OrthoDB" id="396512at2"/>
<accession>A0A198A0G1</accession>
<protein>
    <recommendedName>
        <fullName evidence="1">Glycosyltransferase 2-like domain-containing protein</fullName>
    </recommendedName>
</protein>
<dbReference type="PANTHER" id="PTHR43685:SF2">
    <property type="entry name" value="GLYCOSYLTRANSFERASE 2-LIKE DOMAIN-CONTAINING PROTEIN"/>
    <property type="match status" value="1"/>
</dbReference>
<dbReference type="AlphaFoldDB" id="A0A198A0G1"/>
<evidence type="ECO:0000259" key="1">
    <source>
        <dbReference type="Pfam" id="PF00535"/>
    </source>
</evidence>
<comment type="caution">
    <text evidence="2">The sequence shown here is derived from an EMBL/GenBank/DDBJ whole genome shotgun (WGS) entry which is preliminary data.</text>
</comment>
<dbReference type="Gene3D" id="3.90.550.10">
    <property type="entry name" value="Spore Coat Polysaccharide Biosynthesis Protein SpsA, Chain A"/>
    <property type="match status" value="1"/>
</dbReference>
<reference evidence="2 3" key="1">
    <citation type="submission" date="2016-05" db="EMBL/GenBank/DDBJ databases">
        <title>Paenibacillus sp. 1ZS3-15 nov., isolated from the rhizosphere soil.</title>
        <authorList>
            <person name="Zhang X.X."/>
            <person name="Zhang J."/>
        </authorList>
    </citation>
    <scope>NUCLEOTIDE SEQUENCE [LARGE SCALE GENOMIC DNA]</scope>
    <source>
        <strain evidence="2 3">1ZS3-15</strain>
    </source>
</reference>
<dbReference type="Pfam" id="PF00535">
    <property type="entry name" value="Glycos_transf_2"/>
    <property type="match status" value="1"/>
</dbReference>
<dbReference type="InterPro" id="IPR050834">
    <property type="entry name" value="Glycosyltransf_2"/>
</dbReference>
<name>A0A198A0G1_9BACL</name>
<proteinExistence type="predicted"/>
<dbReference type="SMART" id="SM00028">
    <property type="entry name" value="TPR"/>
    <property type="match status" value="2"/>
</dbReference>
<dbReference type="InterPro" id="IPR011990">
    <property type="entry name" value="TPR-like_helical_dom_sf"/>
</dbReference>
<dbReference type="RefSeq" id="WP_068669484.1">
    <property type="nucleotide sequence ID" value="NZ_LYPB01000089.1"/>
</dbReference>
<evidence type="ECO:0000313" key="3">
    <source>
        <dbReference type="Proteomes" id="UP000078454"/>
    </source>
</evidence>
<gene>
    <name evidence="2" type="ORF">A8708_33965</name>
</gene>
<dbReference type="STRING" id="1850517.A8708_33965"/>
<keyword evidence="3" id="KW-1185">Reference proteome</keyword>
<organism evidence="2 3">
    <name type="scientific">Paenibacillus oryzisoli</name>
    <dbReference type="NCBI Taxonomy" id="1850517"/>
    <lineage>
        <taxon>Bacteria</taxon>
        <taxon>Bacillati</taxon>
        <taxon>Bacillota</taxon>
        <taxon>Bacilli</taxon>
        <taxon>Bacillales</taxon>
        <taxon>Paenibacillaceae</taxon>
        <taxon>Paenibacillus</taxon>
    </lineage>
</organism>